<dbReference type="SUPFAM" id="SSF54001">
    <property type="entry name" value="Cysteine proteinases"/>
    <property type="match status" value="1"/>
</dbReference>
<evidence type="ECO:0000256" key="1">
    <source>
        <dbReference type="ARBA" id="ARBA00007074"/>
    </source>
</evidence>
<dbReference type="EMBL" id="BAAAHQ010000027">
    <property type="protein sequence ID" value="GAA0940575.1"/>
    <property type="molecule type" value="Genomic_DNA"/>
</dbReference>
<feature type="region of interest" description="Disordered" evidence="5">
    <location>
        <begin position="133"/>
        <end position="187"/>
    </location>
</feature>
<evidence type="ECO:0000313" key="8">
    <source>
        <dbReference type="Proteomes" id="UP001501578"/>
    </source>
</evidence>
<feature type="compositionally biased region" description="Polar residues" evidence="5">
    <location>
        <begin position="178"/>
        <end position="187"/>
    </location>
</feature>
<keyword evidence="3" id="KW-0378">Hydrolase</keyword>
<keyword evidence="2" id="KW-0645">Protease</keyword>
<feature type="compositionally biased region" description="Polar residues" evidence="5">
    <location>
        <begin position="1"/>
        <end position="14"/>
    </location>
</feature>
<dbReference type="InterPro" id="IPR038765">
    <property type="entry name" value="Papain-like_cys_pep_sf"/>
</dbReference>
<feature type="compositionally biased region" description="Basic and acidic residues" evidence="5">
    <location>
        <begin position="150"/>
        <end position="161"/>
    </location>
</feature>
<dbReference type="PANTHER" id="PTHR47359">
    <property type="entry name" value="PEPTIDOGLYCAN DL-ENDOPEPTIDASE CWLO"/>
    <property type="match status" value="1"/>
</dbReference>
<dbReference type="PANTHER" id="PTHR47359:SF3">
    <property type="entry name" value="NLP_P60 DOMAIN-CONTAINING PROTEIN-RELATED"/>
    <property type="match status" value="1"/>
</dbReference>
<dbReference type="PROSITE" id="PS51935">
    <property type="entry name" value="NLPC_P60"/>
    <property type="match status" value="1"/>
</dbReference>
<evidence type="ECO:0000256" key="2">
    <source>
        <dbReference type="ARBA" id="ARBA00022670"/>
    </source>
</evidence>
<organism evidence="7 8">
    <name type="scientific">Nonomuraea longicatena</name>
    <dbReference type="NCBI Taxonomy" id="83682"/>
    <lineage>
        <taxon>Bacteria</taxon>
        <taxon>Bacillati</taxon>
        <taxon>Actinomycetota</taxon>
        <taxon>Actinomycetes</taxon>
        <taxon>Streptosporangiales</taxon>
        <taxon>Streptosporangiaceae</taxon>
        <taxon>Nonomuraea</taxon>
    </lineage>
</organism>
<evidence type="ECO:0000256" key="5">
    <source>
        <dbReference type="SAM" id="MobiDB-lite"/>
    </source>
</evidence>
<reference evidence="8" key="1">
    <citation type="journal article" date="2019" name="Int. J. Syst. Evol. Microbiol.">
        <title>The Global Catalogue of Microorganisms (GCM) 10K type strain sequencing project: providing services to taxonomists for standard genome sequencing and annotation.</title>
        <authorList>
            <consortium name="The Broad Institute Genomics Platform"/>
            <consortium name="The Broad Institute Genome Sequencing Center for Infectious Disease"/>
            <person name="Wu L."/>
            <person name="Ma J."/>
        </authorList>
    </citation>
    <scope>NUCLEOTIDE SEQUENCE [LARGE SCALE GENOMIC DNA]</scope>
    <source>
        <strain evidence="8">JCM 11136</strain>
    </source>
</reference>
<name>A0ABP4AXB0_9ACTN</name>
<accession>A0ABP4AXB0</accession>
<dbReference type="Gene3D" id="3.90.1720.10">
    <property type="entry name" value="endopeptidase domain like (from Nostoc punctiforme)"/>
    <property type="match status" value="1"/>
</dbReference>
<dbReference type="Proteomes" id="UP001501578">
    <property type="component" value="Unassembled WGS sequence"/>
</dbReference>
<sequence>MPAAPESQTRSTSEALAPPDESAAGIFPVPGTVFSVPHTGSVSGAGSLSGVSSHDAAYISAAGDERLLMRADTRQSTLPADGTWRPLRADGKRSLLQVDSERSSVQVAGEWSLTHVDGEWLLTRADGWRSDLQADGERSTSQADNLGANGERRTLHGDRKRSYSGSGGDWPRLRADSQHSTPRSVTMRSVARVGVKRSALRVGVKRSTLRSVTTRSAARVGAKRSVPTSGSVISARGEVAARAALRQLGIPFSWGGGSPTGPTRGVGRGARTTGFDCSGLTLYAWSQAGVKLPRHTGAQFRQGRRITLKDLRRGDLVFFGGGSGDPTHVGLYVGRGTMIHAPKTGDVVRKTPFLGSTYFRSTFRGAVRPS</sequence>
<evidence type="ECO:0000256" key="3">
    <source>
        <dbReference type="ARBA" id="ARBA00022801"/>
    </source>
</evidence>
<evidence type="ECO:0000256" key="4">
    <source>
        <dbReference type="ARBA" id="ARBA00022807"/>
    </source>
</evidence>
<proteinExistence type="inferred from homology"/>
<keyword evidence="8" id="KW-1185">Reference proteome</keyword>
<feature type="region of interest" description="Disordered" evidence="5">
    <location>
        <begin position="1"/>
        <end position="26"/>
    </location>
</feature>
<comment type="similarity">
    <text evidence="1">Belongs to the peptidase C40 family.</text>
</comment>
<evidence type="ECO:0000313" key="7">
    <source>
        <dbReference type="EMBL" id="GAA0940575.1"/>
    </source>
</evidence>
<gene>
    <name evidence="7" type="ORF">GCM10009560_51980</name>
</gene>
<feature type="domain" description="NlpC/P60" evidence="6">
    <location>
        <begin position="234"/>
        <end position="370"/>
    </location>
</feature>
<protein>
    <recommendedName>
        <fullName evidence="6">NlpC/P60 domain-containing protein</fullName>
    </recommendedName>
</protein>
<evidence type="ECO:0000259" key="6">
    <source>
        <dbReference type="PROSITE" id="PS51935"/>
    </source>
</evidence>
<dbReference type="InterPro" id="IPR051794">
    <property type="entry name" value="PG_Endopeptidase_C40"/>
</dbReference>
<comment type="caution">
    <text evidence="7">The sequence shown here is derived from an EMBL/GenBank/DDBJ whole genome shotgun (WGS) entry which is preliminary data.</text>
</comment>
<dbReference type="Pfam" id="PF00877">
    <property type="entry name" value="NLPC_P60"/>
    <property type="match status" value="1"/>
</dbReference>
<dbReference type="InterPro" id="IPR000064">
    <property type="entry name" value="NLP_P60_dom"/>
</dbReference>
<keyword evidence="4" id="KW-0788">Thiol protease</keyword>